<evidence type="ECO:0000313" key="11">
    <source>
        <dbReference type="Proteomes" id="UP000216725"/>
    </source>
</evidence>
<evidence type="ECO:0000313" key="10">
    <source>
        <dbReference type="EMBL" id="OZG51043.1"/>
    </source>
</evidence>
<reference evidence="10 11" key="1">
    <citation type="journal article" date="2017" name="BMC Genomics">
        <title>Comparative genomic and phylogenomic analyses of the Bifidobacteriaceae family.</title>
        <authorList>
            <person name="Lugli G.A."/>
            <person name="Milani C."/>
            <person name="Turroni F."/>
            <person name="Duranti S."/>
            <person name="Mancabelli L."/>
            <person name="Mangifesta M."/>
            <person name="Ferrario C."/>
            <person name="Modesto M."/>
            <person name="Mattarelli P."/>
            <person name="Jiri K."/>
            <person name="van Sinderen D."/>
            <person name="Ventura M."/>
        </authorList>
    </citation>
    <scope>NUCLEOTIDE SEQUENCE [LARGE SCALE GENOMIC DNA]</scope>
    <source>
        <strain evidence="10 11">DSM 24742</strain>
    </source>
</reference>
<keyword evidence="5" id="KW-0641">Proline biosynthesis</keyword>
<gene>
    <name evidence="5" type="primary">proC</name>
    <name evidence="10" type="ORF">PSRA_1337</name>
</gene>
<dbReference type="GO" id="GO:0004735">
    <property type="term" value="F:pyrroline-5-carboxylate reductase activity"/>
    <property type="evidence" value="ECO:0007669"/>
    <property type="project" value="UniProtKB-UniRule"/>
</dbReference>
<dbReference type="Pfam" id="PF03807">
    <property type="entry name" value="F420_oxidored"/>
    <property type="match status" value="1"/>
</dbReference>
<feature type="binding site" evidence="7">
    <location>
        <begin position="24"/>
        <end position="29"/>
    </location>
    <ligand>
        <name>NADP(+)</name>
        <dbReference type="ChEBI" id="CHEBI:58349"/>
    </ligand>
</feature>
<evidence type="ECO:0000256" key="5">
    <source>
        <dbReference type="HAMAP-Rule" id="MF_01925"/>
    </source>
</evidence>
<organism evidence="10 11">
    <name type="scientific">Pseudoscardovia radai</name>
    <dbReference type="NCBI Taxonomy" id="987066"/>
    <lineage>
        <taxon>Bacteria</taxon>
        <taxon>Bacillati</taxon>
        <taxon>Actinomycetota</taxon>
        <taxon>Actinomycetes</taxon>
        <taxon>Bifidobacteriales</taxon>
        <taxon>Bifidobacteriaceae</taxon>
        <taxon>Pseudoscardovia</taxon>
    </lineage>
</organism>
<dbReference type="InterPro" id="IPR008927">
    <property type="entry name" value="6-PGluconate_DH-like_C_sf"/>
</dbReference>
<comment type="subcellular location">
    <subcellularLocation>
        <location evidence="5">Cytoplasm</location>
    </subcellularLocation>
</comment>
<dbReference type="OrthoDB" id="9805754at2"/>
<dbReference type="InterPro" id="IPR028939">
    <property type="entry name" value="P5C_Rdtase_cat_N"/>
</dbReference>
<protein>
    <recommendedName>
        <fullName evidence="5 6">Pyrroline-5-carboxylate reductase</fullName>
        <shortName evidence="5">P5C reductase</shortName>
        <shortName evidence="5">P5CR</shortName>
        <ecNumber evidence="5 6">1.5.1.2</ecNumber>
    </recommendedName>
    <alternativeName>
        <fullName evidence="5">PCA reductase</fullName>
    </alternativeName>
</protein>
<accession>A0A261EW16</accession>
<evidence type="ECO:0000256" key="1">
    <source>
        <dbReference type="ARBA" id="ARBA00005525"/>
    </source>
</evidence>
<feature type="domain" description="Pyrroline-5-carboxylate reductase catalytic N-terminal" evidence="8">
    <location>
        <begin position="20"/>
        <end position="114"/>
    </location>
</feature>
<comment type="pathway">
    <text evidence="5">Amino-acid biosynthesis; L-proline biosynthesis; L-proline from L-glutamate 5-semialdehyde: step 1/1.</text>
</comment>
<dbReference type="InterPro" id="IPR000304">
    <property type="entry name" value="Pyrroline-COOH_reductase"/>
</dbReference>
<name>A0A261EW16_9BIFI</name>
<dbReference type="Gene3D" id="3.40.50.720">
    <property type="entry name" value="NAD(P)-binding Rossmann-like Domain"/>
    <property type="match status" value="1"/>
</dbReference>
<comment type="similarity">
    <text evidence="1 5">Belongs to the pyrroline-5-carboxylate reductase family.</text>
</comment>
<dbReference type="NCBIfam" id="TIGR00112">
    <property type="entry name" value="proC"/>
    <property type="match status" value="1"/>
</dbReference>
<dbReference type="Gene3D" id="1.10.3730.10">
    <property type="entry name" value="ProC C-terminal domain-like"/>
    <property type="match status" value="1"/>
</dbReference>
<evidence type="ECO:0000256" key="4">
    <source>
        <dbReference type="ARBA" id="ARBA00058118"/>
    </source>
</evidence>
<dbReference type="PANTHER" id="PTHR11645">
    <property type="entry name" value="PYRROLINE-5-CARBOXYLATE REDUCTASE"/>
    <property type="match status" value="1"/>
</dbReference>
<evidence type="ECO:0000259" key="8">
    <source>
        <dbReference type="Pfam" id="PF03807"/>
    </source>
</evidence>
<comment type="catalytic activity">
    <reaction evidence="5">
        <text>L-proline + NADP(+) = (S)-1-pyrroline-5-carboxylate + NADPH + 2 H(+)</text>
        <dbReference type="Rhea" id="RHEA:14109"/>
        <dbReference type="ChEBI" id="CHEBI:15378"/>
        <dbReference type="ChEBI" id="CHEBI:17388"/>
        <dbReference type="ChEBI" id="CHEBI:57783"/>
        <dbReference type="ChEBI" id="CHEBI:58349"/>
        <dbReference type="ChEBI" id="CHEBI:60039"/>
        <dbReference type="EC" id="1.5.1.2"/>
    </reaction>
</comment>
<dbReference type="GO" id="GO:0005737">
    <property type="term" value="C:cytoplasm"/>
    <property type="evidence" value="ECO:0007669"/>
    <property type="project" value="UniProtKB-SubCell"/>
</dbReference>
<dbReference type="HAMAP" id="MF_01925">
    <property type="entry name" value="P5C_reductase"/>
    <property type="match status" value="1"/>
</dbReference>
<proteinExistence type="inferred from homology"/>
<dbReference type="EC" id="1.5.1.2" evidence="5 6"/>
<evidence type="ECO:0000256" key="6">
    <source>
        <dbReference type="NCBIfam" id="TIGR00112"/>
    </source>
</evidence>
<evidence type="ECO:0000256" key="3">
    <source>
        <dbReference type="ARBA" id="ARBA00023002"/>
    </source>
</evidence>
<dbReference type="InterPro" id="IPR036291">
    <property type="entry name" value="NAD(P)-bd_dom_sf"/>
</dbReference>
<keyword evidence="5" id="KW-0028">Amino-acid biosynthesis</keyword>
<keyword evidence="5" id="KW-0963">Cytoplasm</keyword>
<dbReference type="GO" id="GO:0055129">
    <property type="term" value="P:L-proline biosynthetic process"/>
    <property type="evidence" value="ECO:0007669"/>
    <property type="project" value="UniProtKB-UniRule"/>
</dbReference>
<dbReference type="PIRSF" id="PIRSF000193">
    <property type="entry name" value="Pyrrol-5-carb_rd"/>
    <property type="match status" value="1"/>
</dbReference>
<comment type="catalytic activity">
    <reaction evidence="5">
        <text>L-proline + NAD(+) = (S)-1-pyrroline-5-carboxylate + NADH + 2 H(+)</text>
        <dbReference type="Rhea" id="RHEA:14105"/>
        <dbReference type="ChEBI" id="CHEBI:15378"/>
        <dbReference type="ChEBI" id="CHEBI:17388"/>
        <dbReference type="ChEBI" id="CHEBI:57540"/>
        <dbReference type="ChEBI" id="CHEBI:57945"/>
        <dbReference type="ChEBI" id="CHEBI:60039"/>
        <dbReference type="EC" id="1.5.1.2"/>
    </reaction>
</comment>
<dbReference type="RefSeq" id="WP_094661145.1">
    <property type="nucleotide sequence ID" value="NZ_JBKZBR010000013.1"/>
</dbReference>
<dbReference type="PANTHER" id="PTHR11645:SF0">
    <property type="entry name" value="PYRROLINE-5-CARBOXYLATE REDUCTASE 3"/>
    <property type="match status" value="1"/>
</dbReference>
<feature type="domain" description="Pyrroline-5-carboxylate reductase dimerisation" evidence="9">
    <location>
        <begin position="185"/>
        <end position="276"/>
    </location>
</feature>
<evidence type="ECO:0000256" key="7">
    <source>
        <dbReference type="PIRSR" id="PIRSR000193-1"/>
    </source>
</evidence>
<dbReference type="InterPro" id="IPR029036">
    <property type="entry name" value="P5CR_dimer"/>
</dbReference>
<keyword evidence="2 5" id="KW-0521">NADP</keyword>
<keyword evidence="3 5" id="KW-0560">Oxidoreductase</keyword>
<comment type="caution">
    <text evidence="10">The sequence shown here is derived from an EMBL/GenBank/DDBJ whole genome shotgun (WGS) entry which is preliminary data.</text>
</comment>
<keyword evidence="11" id="KW-1185">Reference proteome</keyword>
<feature type="binding site" evidence="7">
    <location>
        <begin position="86"/>
        <end position="89"/>
    </location>
    <ligand>
        <name>NADP(+)</name>
        <dbReference type="ChEBI" id="CHEBI:58349"/>
    </ligand>
</feature>
<dbReference type="EMBL" id="MWWR01000012">
    <property type="protein sequence ID" value="OZG51043.1"/>
    <property type="molecule type" value="Genomic_DNA"/>
</dbReference>
<dbReference type="SUPFAM" id="SSF48179">
    <property type="entry name" value="6-phosphogluconate dehydrogenase C-terminal domain-like"/>
    <property type="match status" value="1"/>
</dbReference>
<sequence>MTVINPSAVVADGTAASNLTIGFIGFGAMAQGIATGMVRHGGIDGAQIVAYDINRQTLDAATSVLGATAAASAADVVDECEVVILAVKPNVIESVVEPIKAKLAEPGTVVISIAWGWDFAKYETILAPGTHHLSIVPNTPIAVGKGVVVAERLSNLTPDEIGTFTRLFEPISLVEFLDTATLYQAGTVTSCAPAYAAMFIEALSDAAVKHGIPRAAAYRLVSAMVEGTGALQVATGQIPAAMKDAVCSPGGATIRGVQRLEERGFRGDVMSAVDAVMGD</sequence>
<comment type="function">
    <text evidence="4 5">Catalyzes the reduction of 1-pyrroline-5-carboxylate (PCA) to L-proline.</text>
</comment>
<dbReference type="Pfam" id="PF14748">
    <property type="entry name" value="P5CR_dimer"/>
    <property type="match status" value="1"/>
</dbReference>
<dbReference type="SUPFAM" id="SSF51735">
    <property type="entry name" value="NAD(P)-binding Rossmann-fold domains"/>
    <property type="match status" value="1"/>
</dbReference>
<evidence type="ECO:0000259" key="9">
    <source>
        <dbReference type="Pfam" id="PF14748"/>
    </source>
</evidence>
<dbReference type="Proteomes" id="UP000216725">
    <property type="component" value="Unassembled WGS sequence"/>
</dbReference>
<dbReference type="AlphaFoldDB" id="A0A261EW16"/>
<dbReference type="UniPathway" id="UPA00098">
    <property type="reaction ID" value="UER00361"/>
</dbReference>
<evidence type="ECO:0000256" key="2">
    <source>
        <dbReference type="ARBA" id="ARBA00022857"/>
    </source>
</evidence>
<dbReference type="FunFam" id="1.10.3730.10:FF:000001">
    <property type="entry name" value="Pyrroline-5-carboxylate reductase"/>
    <property type="match status" value="1"/>
</dbReference>